<keyword evidence="4" id="KW-1185">Reference proteome</keyword>
<feature type="compositionally biased region" description="Basic residues" evidence="2">
    <location>
        <begin position="74"/>
        <end position="83"/>
    </location>
</feature>
<feature type="non-terminal residue" evidence="3">
    <location>
        <position position="1"/>
    </location>
</feature>
<dbReference type="Gene3D" id="1.20.58.70">
    <property type="match status" value="1"/>
</dbReference>
<organism evidence="3 4">
    <name type="scientific">Iphiclides podalirius</name>
    <name type="common">scarce swallowtail</name>
    <dbReference type="NCBI Taxonomy" id="110791"/>
    <lineage>
        <taxon>Eukaryota</taxon>
        <taxon>Metazoa</taxon>
        <taxon>Ecdysozoa</taxon>
        <taxon>Arthropoda</taxon>
        <taxon>Hexapoda</taxon>
        <taxon>Insecta</taxon>
        <taxon>Pterygota</taxon>
        <taxon>Neoptera</taxon>
        <taxon>Endopterygota</taxon>
        <taxon>Lepidoptera</taxon>
        <taxon>Glossata</taxon>
        <taxon>Ditrysia</taxon>
        <taxon>Papilionoidea</taxon>
        <taxon>Papilionidae</taxon>
        <taxon>Papilioninae</taxon>
        <taxon>Iphiclides</taxon>
    </lineage>
</organism>
<keyword evidence="1" id="KW-0175">Coiled coil</keyword>
<dbReference type="EMBL" id="OW152833">
    <property type="protein sequence ID" value="CAH2054491.1"/>
    <property type="molecule type" value="Genomic_DNA"/>
</dbReference>
<dbReference type="InterPro" id="IPR009062">
    <property type="entry name" value="Smac/DIABLO-like_sf"/>
</dbReference>
<evidence type="ECO:0000313" key="3">
    <source>
        <dbReference type="EMBL" id="CAH2054491.1"/>
    </source>
</evidence>
<feature type="region of interest" description="Disordered" evidence="2">
    <location>
        <begin position="1"/>
        <end position="113"/>
    </location>
</feature>
<dbReference type="Proteomes" id="UP000837857">
    <property type="component" value="Chromosome 21"/>
</dbReference>
<dbReference type="SUPFAM" id="SSF46984">
    <property type="entry name" value="Smac/diablo"/>
    <property type="match status" value="1"/>
</dbReference>
<feature type="compositionally biased region" description="Polar residues" evidence="2">
    <location>
        <begin position="388"/>
        <end position="397"/>
    </location>
</feature>
<sequence>METVGNILIPQGGTGNAGESTPRPSLGSPIVSGGGNTLFCGDTSTSSAGRLTSRDQLSKEEAVLGDPINSARYSRGRRGRRGRLAQSGELKEAESDGSQLSLASVASEDTRKRKAKAPSIKSVAAKYKAVAASASATPTEVEDMATEIDTEEDFADLSVVSSKSRAKSTLPSTEEFALELRSQAGRKVEEHIDRQLQAIEEVANRSRNLKGSYVQSLRLAVRNVKAAANELARRSAADENIARLERENAELRSALSSLSNRADKMTEEINYLRKQTHERVNVSKSSAQSTADAPMPISGEEALMERIGAFIESKLAALESRLLSNKALRPPLGVKSMTVVTEQLTTPMQSLSADARSQKKKNKKKARKRQKPTYPPVADLPAVAKPVLQTSASTGTRSWADVAKRPKVHQTTQKSPMNYVSNEQSTKMKRKPVRAPTSAAVTITLREGSTATYGSIMKDAKAKIQLEELGIEGKVSVAKARIFTPVTLGVLTAVCKEKAEDFNVGVYDGSLEHEFLIRQATTVNVNAATQLLTVTLIAIQDTSERLRDALTKEICLVQQAMEWGEGTPPDHWDQLIAVRGSLCDLRHNLRTLFSYMDYAEKLATAAAEISYLSGNVAASDAICERIDHVSRTCNTQKQLNHVLQQESLELQQRAIITSPELEEKLKSDEKPIEKTPDTEKL</sequence>
<feature type="region of interest" description="Disordered" evidence="2">
    <location>
        <begin position="345"/>
        <end position="437"/>
    </location>
</feature>
<feature type="region of interest" description="Disordered" evidence="2">
    <location>
        <begin position="660"/>
        <end position="681"/>
    </location>
</feature>
<proteinExistence type="predicted"/>
<feature type="compositionally biased region" description="Basic and acidic residues" evidence="2">
    <location>
        <begin position="52"/>
        <end position="62"/>
    </location>
</feature>
<evidence type="ECO:0000256" key="1">
    <source>
        <dbReference type="SAM" id="Coils"/>
    </source>
</evidence>
<feature type="coiled-coil region" evidence="1">
    <location>
        <begin position="214"/>
        <end position="275"/>
    </location>
</feature>
<protein>
    <submittedName>
        <fullName evidence="3">Uncharacterized protein</fullName>
    </submittedName>
</protein>
<feature type="compositionally biased region" description="Basic residues" evidence="2">
    <location>
        <begin position="358"/>
        <end position="371"/>
    </location>
</feature>
<reference evidence="3" key="1">
    <citation type="submission" date="2022-03" db="EMBL/GenBank/DDBJ databases">
        <authorList>
            <person name="Martin H S."/>
        </authorList>
    </citation>
    <scope>NUCLEOTIDE SEQUENCE</scope>
</reference>
<gene>
    <name evidence="3" type="ORF">IPOD504_LOCUS8646</name>
</gene>
<name>A0ABN8ICG8_9NEOP</name>
<accession>A0ABN8ICG8</accession>
<evidence type="ECO:0000313" key="4">
    <source>
        <dbReference type="Proteomes" id="UP000837857"/>
    </source>
</evidence>
<feature type="compositionally biased region" description="Polar residues" evidence="2">
    <location>
        <begin position="409"/>
        <end position="425"/>
    </location>
</feature>
<evidence type="ECO:0000256" key="2">
    <source>
        <dbReference type="SAM" id="MobiDB-lite"/>
    </source>
</evidence>
<feature type="compositionally biased region" description="Basic and acidic residues" evidence="2">
    <location>
        <begin position="661"/>
        <end position="681"/>
    </location>
</feature>